<keyword evidence="16" id="KW-1185">Reference proteome</keyword>
<evidence type="ECO:0000256" key="11">
    <source>
        <dbReference type="RuleBase" id="RU003357"/>
    </source>
</evidence>
<accession>A0A7K1UDQ9</accession>
<dbReference type="Pfam" id="PF00593">
    <property type="entry name" value="TonB_dep_Rec_b-barrel"/>
    <property type="match status" value="1"/>
</dbReference>
<dbReference type="SUPFAM" id="SSF56935">
    <property type="entry name" value="Porins"/>
    <property type="match status" value="1"/>
</dbReference>
<dbReference type="CDD" id="cd01347">
    <property type="entry name" value="ligand_gated_channel"/>
    <property type="match status" value="1"/>
</dbReference>
<evidence type="ECO:0000256" key="3">
    <source>
        <dbReference type="ARBA" id="ARBA00022452"/>
    </source>
</evidence>
<comment type="caution">
    <text evidence="15">The sequence shown here is derived from an EMBL/GenBank/DDBJ whole genome shotgun (WGS) entry which is preliminary data.</text>
</comment>
<evidence type="ECO:0000256" key="2">
    <source>
        <dbReference type="ARBA" id="ARBA00022448"/>
    </source>
</evidence>
<comment type="subcellular location">
    <subcellularLocation>
        <location evidence="1 10">Cell outer membrane</location>
        <topology evidence="1 10">Multi-pass membrane protein</topology>
    </subcellularLocation>
</comment>
<evidence type="ECO:0000256" key="7">
    <source>
        <dbReference type="ARBA" id="ARBA00023136"/>
    </source>
</evidence>
<dbReference type="Gene3D" id="2.170.130.10">
    <property type="entry name" value="TonB-dependent receptor, plug domain"/>
    <property type="match status" value="1"/>
</dbReference>
<dbReference type="RefSeq" id="WP_157309827.1">
    <property type="nucleotide sequence ID" value="NZ_WRXN01000025.1"/>
</dbReference>
<evidence type="ECO:0000256" key="12">
    <source>
        <dbReference type="SAM" id="SignalP"/>
    </source>
</evidence>
<reference evidence="15 16" key="1">
    <citation type="submission" date="2019-12" db="EMBL/GenBank/DDBJ databases">
        <title>Chitinophaga sp. strain ysch24 (GDMCC 1.1355), whole genome shotgun sequence.</title>
        <authorList>
            <person name="Zhang X."/>
        </authorList>
    </citation>
    <scope>NUCLEOTIDE SEQUENCE [LARGE SCALE GENOMIC DNA]</scope>
    <source>
        <strain evidence="16">ysch24</strain>
    </source>
</reference>
<sequence>MKKRLLILSAIISHTAMAQQAKDSIRPGIFTLGEVVITDQGKQPGTTISATRLQDFAKNDVSKALNLLPGINLSAVGARNEAMIYLRGFDLRQVPLLIDGIPVYVPYDGYVDLARFTTFDLAEVNVSKGYTSVIYGPNALGGAINLVTRKPAKAFELNGASGWLSGGYRTNINVGSNLGKFYIQAGYSRLDRDSFPLSDKFIPTRIENGGSRNNSYNMDEKYNIKIGYRPNQRSEYALSYQYQHGKKGSPVYTGTDTLNSQYKSPRYWQWPYWDKQNLYFISNTRIDSTQYLKTRLYYDKFKNQLNSYDDGTFTTITRPYAFKSYYDDYTFGGIVEYGHSAFSGRDNYSVTVQYKQDVHREHNEGEPTRTMSDRTLTAGFENHLIIAPELLLLTGFSYNNRSSIKAENYNSTTKAISPYPDNSNNAFNVQGRLQYSLNSTSVLNASVARKTRFATTKDRYSYRMGTAIPNPDLAAEYALNYELGYKGSFHNRLTVEAALFYSKINNTILTVNNVKFDSTRNVWQSQLQNAGKSEYMGAEAAVEYRIATHLRAGINYTYIKRNNLTNPALRFIDVPEHKLFAFLQYQHEDKYGIQLNSEYNSKRYSTTYGTTTGSFVLLNTRAMVKVWRYFSVEAGINNITDKNYSLAEGYPEPGRNYFANLIYRL</sequence>
<dbReference type="InterPro" id="IPR012910">
    <property type="entry name" value="Plug_dom"/>
</dbReference>
<dbReference type="Proteomes" id="UP000461730">
    <property type="component" value="Unassembled WGS sequence"/>
</dbReference>
<keyword evidence="5 12" id="KW-0732">Signal</keyword>
<dbReference type="Gene3D" id="2.40.170.20">
    <property type="entry name" value="TonB-dependent receptor, beta-barrel domain"/>
    <property type="match status" value="1"/>
</dbReference>
<dbReference type="GO" id="GO:0009279">
    <property type="term" value="C:cell outer membrane"/>
    <property type="evidence" value="ECO:0007669"/>
    <property type="project" value="UniProtKB-SubCell"/>
</dbReference>
<dbReference type="EMBL" id="WRXN01000025">
    <property type="protein sequence ID" value="MVT12410.1"/>
    <property type="molecule type" value="Genomic_DNA"/>
</dbReference>
<feature type="domain" description="TonB-dependent receptor-like beta-barrel" evidence="13">
    <location>
        <begin position="235"/>
        <end position="639"/>
    </location>
</feature>
<evidence type="ECO:0000256" key="4">
    <source>
        <dbReference type="ARBA" id="ARBA00022692"/>
    </source>
</evidence>
<gene>
    <name evidence="15" type="ORF">GO493_29425</name>
</gene>
<dbReference type="PROSITE" id="PS52016">
    <property type="entry name" value="TONB_DEPENDENT_REC_3"/>
    <property type="match status" value="1"/>
</dbReference>
<keyword evidence="6 11" id="KW-0798">TonB box</keyword>
<dbReference type="GO" id="GO:0015344">
    <property type="term" value="F:siderophore uptake transmembrane transporter activity"/>
    <property type="evidence" value="ECO:0007669"/>
    <property type="project" value="TreeGrafter"/>
</dbReference>
<feature type="domain" description="TonB-dependent receptor plug" evidence="14">
    <location>
        <begin position="44"/>
        <end position="143"/>
    </location>
</feature>
<evidence type="ECO:0000256" key="5">
    <source>
        <dbReference type="ARBA" id="ARBA00022729"/>
    </source>
</evidence>
<evidence type="ECO:0000313" key="15">
    <source>
        <dbReference type="EMBL" id="MVT12410.1"/>
    </source>
</evidence>
<keyword evidence="3 10" id="KW-1134">Transmembrane beta strand</keyword>
<evidence type="ECO:0000256" key="6">
    <source>
        <dbReference type="ARBA" id="ARBA00023077"/>
    </source>
</evidence>
<evidence type="ECO:0000259" key="13">
    <source>
        <dbReference type="Pfam" id="PF00593"/>
    </source>
</evidence>
<evidence type="ECO:0000256" key="1">
    <source>
        <dbReference type="ARBA" id="ARBA00004571"/>
    </source>
</evidence>
<dbReference type="InterPro" id="IPR000531">
    <property type="entry name" value="Beta-barrel_TonB"/>
</dbReference>
<keyword evidence="8 15" id="KW-0675">Receptor</keyword>
<keyword evidence="4 10" id="KW-0812">Transmembrane</keyword>
<dbReference type="InterPro" id="IPR039426">
    <property type="entry name" value="TonB-dep_rcpt-like"/>
</dbReference>
<dbReference type="GO" id="GO:0044718">
    <property type="term" value="P:siderophore transmembrane transport"/>
    <property type="evidence" value="ECO:0007669"/>
    <property type="project" value="TreeGrafter"/>
</dbReference>
<feature type="chain" id="PRO_5029847275" evidence="12">
    <location>
        <begin position="19"/>
        <end position="665"/>
    </location>
</feature>
<proteinExistence type="inferred from homology"/>
<organism evidence="15 16">
    <name type="scientific">Chitinophaga tropicalis</name>
    <dbReference type="NCBI Taxonomy" id="2683588"/>
    <lineage>
        <taxon>Bacteria</taxon>
        <taxon>Pseudomonadati</taxon>
        <taxon>Bacteroidota</taxon>
        <taxon>Chitinophagia</taxon>
        <taxon>Chitinophagales</taxon>
        <taxon>Chitinophagaceae</taxon>
        <taxon>Chitinophaga</taxon>
    </lineage>
</organism>
<dbReference type="Pfam" id="PF07715">
    <property type="entry name" value="Plug"/>
    <property type="match status" value="1"/>
</dbReference>
<feature type="signal peptide" evidence="12">
    <location>
        <begin position="1"/>
        <end position="18"/>
    </location>
</feature>
<evidence type="ECO:0000256" key="9">
    <source>
        <dbReference type="ARBA" id="ARBA00023237"/>
    </source>
</evidence>
<keyword evidence="2 10" id="KW-0813">Transport</keyword>
<dbReference type="InterPro" id="IPR037066">
    <property type="entry name" value="Plug_dom_sf"/>
</dbReference>
<keyword evidence="7 10" id="KW-0472">Membrane</keyword>
<protein>
    <submittedName>
        <fullName evidence="15">TonB-dependent receptor</fullName>
    </submittedName>
</protein>
<keyword evidence="9 10" id="KW-0998">Cell outer membrane</keyword>
<evidence type="ECO:0000256" key="10">
    <source>
        <dbReference type="PROSITE-ProRule" id="PRU01360"/>
    </source>
</evidence>
<dbReference type="InterPro" id="IPR036942">
    <property type="entry name" value="Beta-barrel_TonB_sf"/>
</dbReference>
<dbReference type="AlphaFoldDB" id="A0A7K1UDQ9"/>
<dbReference type="PANTHER" id="PTHR30069">
    <property type="entry name" value="TONB-DEPENDENT OUTER MEMBRANE RECEPTOR"/>
    <property type="match status" value="1"/>
</dbReference>
<comment type="similarity">
    <text evidence="10 11">Belongs to the TonB-dependent receptor family.</text>
</comment>
<name>A0A7K1UDQ9_9BACT</name>
<evidence type="ECO:0000313" key="16">
    <source>
        <dbReference type="Proteomes" id="UP000461730"/>
    </source>
</evidence>
<evidence type="ECO:0000259" key="14">
    <source>
        <dbReference type="Pfam" id="PF07715"/>
    </source>
</evidence>
<evidence type="ECO:0000256" key="8">
    <source>
        <dbReference type="ARBA" id="ARBA00023170"/>
    </source>
</evidence>
<dbReference type="PANTHER" id="PTHR30069:SF29">
    <property type="entry name" value="HEMOGLOBIN AND HEMOGLOBIN-HAPTOGLOBIN-BINDING PROTEIN 1-RELATED"/>
    <property type="match status" value="1"/>
</dbReference>